<protein>
    <submittedName>
        <fullName evidence="2">Uncharacterized protein</fullName>
    </submittedName>
</protein>
<dbReference type="SUPFAM" id="SSF56935">
    <property type="entry name" value="Porins"/>
    <property type="match status" value="1"/>
</dbReference>
<organism evidence="2 3">
    <name type="scientific">Sorangium cellulosum</name>
    <name type="common">Polyangium cellulosum</name>
    <dbReference type="NCBI Taxonomy" id="56"/>
    <lineage>
        <taxon>Bacteria</taxon>
        <taxon>Pseudomonadati</taxon>
        <taxon>Myxococcota</taxon>
        <taxon>Polyangia</taxon>
        <taxon>Polyangiales</taxon>
        <taxon>Polyangiaceae</taxon>
        <taxon>Sorangium</taxon>
    </lineage>
</organism>
<dbReference type="GO" id="GO:0016020">
    <property type="term" value="C:membrane"/>
    <property type="evidence" value="ECO:0007669"/>
    <property type="project" value="InterPro"/>
</dbReference>
<feature type="compositionally biased region" description="Low complexity" evidence="1">
    <location>
        <begin position="82"/>
        <end position="107"/>
    </location>
</feature>
<dbReference type="EMBL" id="CP012673">
    <property type="protein sequence ID" value="AUX42666.1"/>
    <property type="molecule type" value="Genomic_DNA"/>
</dbReference>
<dbReference type="InterPro" id="IPR036998">
    <property type="entry name" value="Porin_LamB_sf"/>
</dbReference>
<gene>
    <name evidence="2" type="ORF">SOCE26_040990</name>
</gene>
<sequence>MNPYCHPGYDVRRGPRCAPGSTDGSAPASSTGLAGRRGWAAARNLVCAVLGAALCASPAVANGQPLPAPATPTPTPAPSPDQAPEATDPPAGTPTAGEPATDPAAGTGSVGTPGAPTPAPVVQELPKKDAAAAPEKVPESGFFFGSVGRAVAAMDAELGPGRDADIVLRGSRLDESTFIQMDLERQDYWESTGATTRVAVRLVVDAPTLHYNNARPWNINMSVRNAFVEERDLGVKGLSVWMGSRLYRGDNSELLDFWPLDWLNTLGGGVRYDLPTKRTYFAAHAGINRPLTPYFLQTVERPSALNQPGTTNVNILDRQRLITSFKASHTVPVGEKGGVKGILYGELHKLPSGRRETAEAGVYEDLPRDSGYVVGAQVSPFTGVNNSHLHLFLRYAGDLAAHGEFGGPSQPAPDGTASGAHELMFTMSANYETGPLGLMTSGYVRSFRNASETFDFGDLDEGIFVVRPHFYLRDWGGVAVEASYQAQRRGRVPPPPDAAAPGAAAPAGHHSASLWRFGLVPFLNAAGKGDFKRPQFRFIWLVTRRDEGAKALYTQDDVFSQRTWEHFIGLNIEWNFKASPAF</sequence>
<name>A0A2L0ETN8_SORCE</name>
<dbReference type="Pfam" id="PF02264">
    <property type="entry name" value="LamB"/>
    <property type="match status" value="1"/>
</dbReference>
<evidence type="ECO:0000313" key="3">
    <source>
        <dbReference type="Proteomes" id="UP000238348"/>
    </source>
</evidence>
<evidence type="ECO:0000313" key="2">
    <source>
        <dbReference type="EMBL" id="AUX42666.1"/>
    </source>
</evidence>
<feature type="compositionally biased region" description="Polar residues" evidence="1">
    <location>
        <begin position="22"/>
        <end position="31"/>
    </location>
</feature>
<feature type="region of interest" description="Disordered" evidence="1">
    <location>
        <begin position="66"/>
        <end position="121"/>
    </location>
</feature>
<dbReference type="GO" id="GO:0034219">
    <property type="term" value="P:carbohydrate transmembrane transport"/>
    <property type="evidence" value="ECO:0007669"/>
    <property type="project" value="InterPro"/>
</dbReference>
<dbReference type="Gene3D" id="2.40.170.10">
    <property type="entry name" value="Porin, LamB type"/>
    <property type="match status" value="1"/>
</dbReference>
<reference evidence="2 3" key="1">
    <citation type="submission" date="2015-09" db="EMBL/GenBank/DDBJ databases">
        <title>Sorangium comparison.</title>
        <authorList>
            <person name="Zaburannyi N."/>
            <person name="Bunk B."/>
            <person name="Overmann J."/>
            <person name="Mueller R."/>
        </authorList>
    </citation>
    <scope>NUCLEOTIDE SEQUENCE [LARGE SCALE GENOMIC DNA]</scope>
    <source>
        <strain evidence="2 3">So ce26</strain>
    </source>
</reference>
<accession>A0A2L0ETN8</accession>
<feature type="compositionally biased region" description="Pro residues" evidence="1">
    <location>
        <begin position="66"/>
        <end position="81"/>
    </location>
</feature>
<dbReference type="GO" id="GO:0015288">
    <property type="term" value="F:porin activity"/>
    <property type="evidence" value="ECO:0007669"/>
    <property type="project" value="InterPro"/>
</dbReference>
<feature type="region of interest" description="Disordered" evidence="1">
    <location>
        <begin position="1"/>
        <end position="33"/>
    </location>
</feature>
<dbReference type="AlphaFoldDB" id="A0A2L0ETN8"/>
<dbReference type="Proteomes" id="UP000238348">
    <property type="component" value="Chromosome"/>
</dbReference>
<proteinExistence type="predicted"/>
<dbReference type="InterPro" id="IPR003192">
    <property type="entry name" value="Porin_LamB"/>
</dbReference>
<evidence type="ECO:0000256" key="1">
    <source>
        <dbReference type="SAM" id="MobiDB-lite"/>
    </source>
</evidence>